<reference evidence="2" key="2">
    <citation type="submission" date="2022-09" db="EMBL/GenBank/DDBJ databases">
        <authorList>
            <person name="Sun Q."/>
            <person name="Ohkuma M."/>
        </authorList>
    </citation>
    <scope>NUCLEOTIDE SEQUENCE</scope>
    <source>
        <strain evidence="2">JCM 3093</strain>
    </source>
</reference>
<sequence>MTTTPTIEERVTHLERDIMEFGMRCRQRSLQHAHQAVDPAYGMIEEMHHRLVGVEQAVGRTRDDVKILGEQIGGAIGRMDRVERRFDLLLGQVYDLDKRLTDRMDGLDKRIDGLDKRIDGLDKRLSGRIDELDERLSGRIDELSAQVGELNGRVDALAKSNAAMFQAILERLPEKREPARP</sequence>
<reference evidence="2" key="1">
    <citation type="journal article" date="2014" name="Int. J. Syst. Evol. Microbiol.">
        <title>Complete genome sequence of Corynebacterium casei LMG S-19264T (=DSM 44701T), isolated from a smear-ripened cheese.</title>
        <authorList>
            <consortium name="US DOE Joint Genome Institute (JGI-PGF)"/>
            <person name="Walter F."/>
            <person name="Albersmeier A."/>
            <person name="Kalinowski J."/>
            <person name="Ruckert C."/>
        </authorList>
    </citation>
    <scope>NUCLEOTIDE SEQUENCE</scope>
    <source>
        <strain evidence="2">JCM 3093</strain>
    </source>
</reference>
<keyword evidence="1" id="KW-0175">Coiled coil</keyword>
<dbReference type="Proteomes" id="UP000627984">
    <property type="component" value="Unassembled WGS sequence"/>
</dbReference>
<feature type="coiled-coil region" evidence="1">
    <location>
        <begin position="104"/>
        <end position="160"/>
    </location>
</feature>
<protein>
    <recommendedName>
        <fullName evidence="4">t-SNARE coiled-coil homology domain-containing protein</fullName>
    </recommendedName>
</protein>
<evidence type="ECO:0000313" key="3">
    <source>
        <dbReference type="Proteomes" id="UP000627984"/>
    </source>
</evidence>
<dbReference type="AlphaFoldDB" id="A0AA37BNS6"/>
<comment type="caution">
    <text evidence="2">The sequence shown here is derived from an EMBL/GenBank/DDBJ whole genome shotgun (WGS) entry which is preliminary data.</text>
</comment>
<evidence type="ECO:0000256" key="1">
    <source>
        <dbReference type="SAM" id="Coils"/>
    </source>
</evidence>
<evidence type="ECO:0000313" key="2">
    <source>
        <dbReference type="EMBL" id="GGK94634.1"/>
    </source>
</evidence>
<dbReference type="SUPFAM" id="SSF57997">
    <property type="entry name" value="Tropomyosin"/>
    <property type="match status" value="1"/>
</dbReference>
<accession>A0AA37BNS6</accession>
<dbReference type="RefSeq" id="WP_191898010.1">
    <property type="nucleotide sequence ID" value="NZ_BMQD01000030.1"/>
</dbReference>
<name>A0AA37BNS6_9ACTN</name>
<gene>
    <name evidence="2" type="ORF">GCM10010126_62560</name>
</gene>
<proteinExistence type="predicted"/>
<dbReference type="EMBL" id="BMQD01000030">
    <property type="protein sequence ID" value="GGK94634.1"/>
    <property type="molecule type" value="Genomic_DNA"/>
</dbReference>
<organism evidence="2 3">
    <name type="scientific">Planomonospora parontospora</name>
    <dbReference type="NCBI Taxonomy" id="58119"/>
    <lineage>
        <taxon>Bacteria</taxon>
        <taxon>Bacillati</taxon>
        <taxon>Actinomycetota</taxon>
        <taxon>Actinomycetes</taxon>
        <taxon>Streptosporangiales</taxon>
        <taxon>Streptosporangiaceae</taxon>
        <taxon>Planomonospora</taxon>
    </lineage>
</organism>
<dbReference type="Gene3D" id="1.20.1270.70">
    <property type="entry name" value="Designed single chain three-helix bundle"/>
    <property type="match status" value="1"/>
</dbReference>
<evidence type="ECO:0008006" key="4">
    <source>
        <dbReference type="Google" id="ProtNLM"/>
    </source>
</evidence>